<dbReference type="GO" id="GO:0016197">
    <property type="term" value="P:endosomal transport"/>
    <property type="evidence" value="ECO:0007669"/>
    <property type="project" value="InterPro"/>
</dbReference>
<keyword evidence="10" id="KW-0449">Lipoprotein</keyword>
<gene>
    <name evidence="13" type="primary">AVEN_269565_1</name>
    <name evidence="13" type="ORF">CEXT_30941</name>
</gene>
<reference evidence="13 14" key="1">
    <citation type="submission" date="2021-06" db="EMBL/GenBank/DDBJ databases">
        <title>Caerostris extrusa draft genome.</title>
        <authorList>
            <person name="Kono N."/>
            <person name="Arakawa K."/>
        </authorList>
    </citation>
    <scope>NUCLEOTIDE SEQUENCE [LARGE SCALE GENOMIC DNA]</scope>
</reference>
<dbReference type="GO" id="GO:0045121">
    <property type="term" value="C:membrane raft"/>
    <property type="evidence" value="ECO:0007669"/>
    <property type="project" value="InterPro"/>
</dbReference>
<evidence type="ECO:0000256" key="9">
    <source>
        <dbReference type="ARBA" id="ARBA00023228"/>
    </source>
</evidence>
<dbReference type="Proteomes" id="UP001054945">
    <property type="component" value="Unassembled WGS sequence"/>
</dbReference>
<organism evidence="13 14">
    <name type="scientific">Caerostris extrusa</name>
    <name type="common">Bark spider</name>
    <name type="synonym">Caerostris bankana</name>
    <dbReference type="NCBI Taxonomy" id="172846"/>
    <lineage>
        <taxon>Eukaryota</taxon>
        <taxon>Metazoa</taxon>
        <taxon>Ecdysozoa</taxon>
        <taxon>Arthropoda</taxon>
        <taxon>Chelicerata</taxon>
        <taxon>Arachnida</taxon>
        <taxon>Araneae</taxon>
        <taxon>Araneomorphae</taxon>
        <taxon>Entelegynae</taxon>
        <taxon>Araneoidea</taxon>
        <taxon>Araneidae</taxon>
        <taxon>Caerostris</taxon>
    </lineage>
</organism>
<evidence type="ECO:0000256" key="7">
    <source>
        <dbReference type="ARBA" id="ARBA00023136"/>
    </source>
</evidence>
<feature type="compositionally biased region" description="Polar residues" evidence="12">
    <location>
        <begin position="37"/>
        <end position="47"/>
    </location>
</feature>
<evidence type="ECO:0000256" key="11">
    <source>
        <dbReference type="ARBA" id="ARBA00032695"/>
    </source>
</evidence>
<dbReference type="PANTHER" id="PTHR13401">
    <property type="entry name" value="RAGULATOR COMPLEX PROTEIN LAMTOR1"/>
    <property type="match status" value="1"/>
</dbReference>
<dbReference type="PANTHER" id="PTHR13401:SF2">
    <property type="entry name" value="RAGULATOR COMPLEX PROTEIN LAMTOR1"/>
    <property type="match status" value="1"/>
</dbReference>
<evidence type="ECO:0000313" key="13">
    <source>
        <dbReference type="EMBL" id="GIY83666.1"/>
    </source>
</evidence>
<evidence type="ECO:0000256" key="12">
    <source>
        <dbReference type="SAM" id="MobiDB-lite"/>
    </source>
</evidence>
<dbReference type="GO" id="GO:0007040">
    <property type="term" value="P:lysosome organization"/>
    <property type="evidence" value="ECO:0007669"/>
    <property type="project" value="InterPro"/>
</dbReference>
<keyword evidence="14" id="KW-1185">Reference proteome</keyword>
<dbReference type="GO" id="GO:0043410">
    <property type="term" value="P:positive regulation of MAPK cascade"/>
    <property type="evidence" value="ECO:0007669"/>
    <property type="project" value="InterPro"/>
</dbReference>
<dbReference type="GO" id="GO:0001919">
    <property type="term" value="P:regulation of receptor recycling"/>
    <property type="evidence" value="ECO:0007669"/>
    <property type="project" value="InterPro"/>
</dbReference>
<accession>A0AAV4WMB4</accession>
<dbReference type="GO" id="GO:0005085">
    <property type="term" value="F:guanyl-nucleotide exchange factor activity"/>
    <property type="evidence" value="ECO:0007669"/>
    <property type="project" value="TreeGrafter"/>
</dbReference>
<dbReference type="AlphaFoldDB" id="A0AAV4WMB4"/>
<evidence type="ECO:0000256" key="4">
    <source>
        <dbReference type="ARBA" id="ARBA00016099"/>
    </source>
</evidence>
<protein>
    <recommendedName>
        <fullName evidence="4">Ragulator complex protein LAMTOR1</fullName>
    </recommendedName>
    <alternativeName>
        <fullName evidence="11">Late endosomal/lysosomal adaptor and MAPK and MTOR activator 1</fullName>
    </alternativeName>
</protein>
<dbReference type="GO" id="GO:0042632">
    <property type="term" value="P:cholesterol homeostasis"/>
    <property type="evidence" value="ECO:0007669"/>
    <property type="project" value="InterPro"/>
</dbReference>
<evidence type="ECO:0000313" key="14">
    <source>
        <dbReference type="Proteomes" id="UP001054945"/>
    </source>
</evidence>
<dbReference type="GO" id="GO:0071230">
    <property type="term" value="P:cellular response to amino acid stimulus"/>
    <property type="evidence" value="ECO:0007669"/>
    <property type="project" value="InterPro"/>
</dbReference>
<comment type="subcellular location">
    <subcellularLocation>
        <location evidence="2">Late endosome membrane</location>
        <topology evidence="2">Lipid-anchor</topology>
        <orientation evidence="2">Cytoplasmic side</orientation>
    </subcellularLocation>
    <subcellularLocation>
        <location evidence="1">Lysosome membrane</location>
        <topology evidence="1">Lipid-anchor</topology>
        <orientation evidence="1">Cytoplasmic side</orientation>
    </subcellularLocation>
</comment>
<evidence type="ECO:0000256" key="6">
    <source>
        <dbReference type="ARBA" id="ARBA00022753"/>
    </source>
</evidence>
<keyword evidence="9" id="KW-0458">Lysosome</keyword>
<dbReference type="InterPro" id="IPR028209">
    <property type="entry name" value="LAMTOR1/MEH1"/>
</dbReference>
<comment type="similarity">
    <text evidence="3">Belongs to the LAMTOR1 family.</text>
</comment>
<evidence type="ECO:0000256" key="8">
    <source>
        <dbReference type="ARBA" id="ARBA00023139"/>
    </source>
</evidence>
<dbReference type="GO" id="GO:0060090">
    <property type="term" value="F:molecular adaptor activity"/>
    <property type="evidence" value="ECO:0007669"/>
    <property type="project" value="TreeGrafter"/>
</dbReference>
<evidence type="ECO:0000256" key="2">
    <source>
        <dbReference type="ARBA" id="ARBA00004577"/>
    </source>
</evidence>
<keyword evidence="6" id="KW-0967">Endosome</keyword>
<dbReference type="GO" id="GO:0071986">
    <property type="term" value="C:Ragulator complex"/>
    <property type="evidence" value="ECO:0007669"/>
    <property type="project" value="InterPro"/>
</dbReference>
<sequence>MGGLCSSCCGNSADDIYESEQNDKTNLLGNPVGEGTRTASQSISNKHNNADGVGDQQAKLNRILQKTANSYIDVPALNSSVDQSSDKIKDYESKIKAALQKREYTESSNLLEDTPQLERTLSGEPLTEEDCTMVKEVSTSILSALQSIQVTNSENLVIPFNVPQNNP</sequence>
<evidence type="ECO:0000256" key="3">
    <source>
        <dbReference type="ARBA" id="ARBA00010861"/>
    </source>
</evidence>
<evidence type="ECO:0000256" key="5">
    <source>
        <dbReference type="ARBA" id="ARBA00022707"/>
    </source>
</evidence>
<evidence type="ECO:0000256" key="10">
    <source>
        <dbReference type="ARBA" id="ARBA00023288"/>
    </source>
</evidence>
<dbReference type="GO" id="GO:0005765">
    <property type="term" value="C:lysosomal membrane"/>
    <property type="evidence" value="ECO:0007669"/>
    <property type="project" value="UniProtKB-SubCell"/>
</dbReference>
<feature type="region of interest" description="Disordered" evidence="12">
    <location>
        <begin position="20"/>
        <end position="54"/>
    </location>
</feature>
<comment type="caution">
    <text evidence="13">The sequence shown here is derived from an EMBL/GenBank/DDBJ whole genome shotgun (WGS) entry which is preliminary data.</text>
</comment>
<name>A0AAV4WMB4_CAEEX</name>
<dbReference type="Pfam" id="PF15454">
    <property type="entry name" value="LAMTOR"/>
    <property type="match status" value="1"/>
</dbReference>
<evidence type="ECO:0000256" key="1">
    <source>
        <dbReference type="ARBA" id="ARBA00004122"/>
    </source>
</evidence>
<keyword evidence="5" id="KW-0519">Myristate</keyword>
<dbReference type="GO" id="GO:0032008">
    <property type="term" value="P:positive regulation of TOR signaling"/>
    <property type="evidence" value="ECO:0007669"/>
    <property type="project" value="InterPro"/>
</dbReference>
<dbReference type="EMBL" id="BPLR01016415">
    <property type="protein sequence ID" value="GIY83666.1"/>
    <property type="molecule type" value="Genomic_DNA"/>
</dbReference>
<keyword evidence="7" id="KW-0472">Membrane</keyword>
<keyword evidence="8" id="KW-0564">Palmitate</keyword>
<proteinExistence type="inferred from homology"/>
<dbReference type="GO" id="GO:0031902">
    <property type="term" value="C:late endosome membrane"/>
    <property type="evidence" value="ECO:0007669"/>
    <property type="project" value="UniProtKB-SubCell"/>
</dbReference>